<evidence type="ECO:0000259" key="2">
    <source>
        <dbReference type="Pfam" id="PF00534"/>
    </source>
</evidence>
<name>K5CPH5_9BACE</name>
<protein>
    <recommendedName>
        <fullName evidence="6">Glycosyltransferase subfamily 4-like N-terminal domain-containing protein</fullName>
    </recommendedName>
</protein>
<dbReference type="HOGENOM" id="CLU_009583_2_1_10"/>
<dbReference type="OrthoDB" id="9790710at2"/>
<feature type="domain" description="Glycosyl transferase family 1" evidence="2">
    <location>
        <begin position="178"/>
        <end position="339"/>
    </location>
</feature>
<proteinExistence type="predicted"/>
<dbReference type="PANTHER" id="PTHR46401">
    <property type="entry name" value="GLYCOSYLTRANSFERASE WBBK-RELATED"/>
    <property type="match status" value="1"/>
</dbReference>
<dbReference type="AlphaFoldDB" id="K5CPH5"/>
<reference evidence="4 5" key="1">
    <citation type="submission" date="2012-02" db="EMBL/GenBank/DDBJ databases">
        <title>The Genome Sequence of Bacteroides finegoldii CL09T03C10.</title>
        <authorList>
            <consortium name="The Broad Institute Genome Sequencing Platform"/>
            <person name="Earl A."/>
            <person name="Ward D."/>
            <person name="Feldgarden M."/>
            <person name="Gevers D."/>
            <person name="Zitomersky N.L."/>
            <person name="Coyne M.J."/>
            <person name="Comstock L.E."/>
            <person name="Young S.K."/>
            <person name="Zeng Q."/>
            <person name="Gargeya S."/>
            <person name="Fitzgerald M."/>
            <person name="Haas B."/>
            <person name="Abouelleil A."/>
            <person name="Alvarado L."/>
            <person name="Arachchi H.M."/>
            <person name="Berlin A."/>
            <person name="Chapman S.B."/>
            <person name="Gearin G."/>
            <person name="Goldberg J."/>
            <person name="Griggs A."/>
            <person name="Gujja S."/>
            <person name="Hansen M."/>
            <person name="Heiman D."/>
            <person name="Howarth C."/>
            <person name="Larimer J."/>
            <person name="Lui A."/>
            <person name="MacDonald P.J.P."/>
            <person name="McCowen C."/>
            <person name="Montmayeur A."/>
            <person name="Murphy C."/>
            <person name="Neiman D."/>
            <person name="Pearson M."/>
            <person name="Priest M."/>
            <person name="Roberts A."/>
            <person name="Saif S."/>
            <person name="Shea T."/>
            <person name="Sisk P."/>
            <person name="Stolte C."/>
            <person name="Sykes S."/>
            <person name="Wortman J."/>
            <person name="Nusbaum C."/>
            <person name="Birren B."/>
        </authorList>
    </citation>
    <scope>NUCLEOTIDE SEQUENCE [LARGE SCALE GENOMIC DNA]</scope>
    <source>
        <strain evidence="4 5">CL09T03C10</strain>
    </source>
</reference>
<dbReference type="RefSeq" id="WP_007759313.1">
    <property type="nucleotide sequence ID" value="NZ_AKBZ01000001.1"/>
</dbReference>
<organism evidence="4 5">
    <name type="scientific">Bacteroides finegoldii CL09T03C10</name>
    <dbReference type="NCBI Taxonomy" id="997888"/>
    <lineage>
        <taxon>Bacteria</taxon>
        <taxon>Pseudomonadati</taxon>
        <taxon>Bacteroidota</taxon>
        <taxon>Bacteroidia</taxon>
        <taxon>Bacteroidales</taxon>
        <taxon>Bacteroidaceae</taxon>
        <taxon>Bacteroides</taxon>
    </lineage>
</organism>
<feature type="domain" description="Glycosyltransferase subfamily 4-like N-terminal" evidence="3">
    <location>
        <begin position="15"/>
        <end position="173"/>
    </location>
</feature>
<dbReference type="Pfam" id="PF00534">
    <property type="entry name" value="Glycos_transf_1"/>
    <property type="match status" value="1"/>
</dbReference>
<evidence type="ECO:0000313" key="4">
    <source>
        <dbReference type="EMBL" id="EKJ91711.1"/>
    </source>
</evidence>
<evidence type="ECO:0008006" key="6">
    <source>
        <dbReference type="Google" id="ProtNLM"/>
    </source>
</evidence>
<accession>K5CPH5</accession>
<evidence type="ECO:0000259" key="3">
    <source>
        <dbReference type="Pfam" id="PF13439"/>
    </source>
</evidence>
<dbReference type="InterPro" id="IPR028098">
    <property type="entry name" value="Glyco_trans_4-like_N"/>
</dbReference>
<dbReference type="Gene3D" id="3.40.50.2000">
    <property type="entry name" value="Glycogen Phosphorylase B"/>
    <property type="match status" value="2"/>
</dbReference>
<gene>
    <name evidence="4" type="ORF">HMPREF1057_00546</name>
</gene>
<dbReference type="Pfam" id="PF13439">
    <property type="entry name" value="Glyco_transf_4"/>
    <property type="match status" value="1"/>
</dbReference>
<sequence>MKVVHYIPTIDRNFGGTTFYMQLLGNELGKLVELHIITHSSSHPVEIKNSIVHTIAEFKYYRIMKRQFKTLLQTINPDVYHVNGCWTPSCAFTQKWAQEMGYKVIITPHGMLEPWILARHYWTRKIPALLLYQKRAIRKSNYLHATAESERENLLKLGYNNKVVVVANGIEVDDIMIKSTWTKKYKILFLSRVHVKKGIELLIEASARIKEQLKDYQIIIAGEGQEDYVQELRDKTTKMGVNTLFDFCGGVYGEDKWNLYRSADLFVLPTFAENFGLVIAEALACGTPVLTTKGTPWKELEELKCGWWIDINVESLVLALEHFLQLSESSLKVMGTTGRKLIEEKYASEKMAQRMMDLYKII</sequence>
<dbReference type="Proteomes" id="UP000007995">
    <property type="component" value="Unassembled WGS sequence"/>
</dbReference>
<dbReference type="InterPro" id="IPR001296">
    <property type="entry name" value="Glyco_trans_1"/>
</dbReference>
<dbReference type="PANTHER" id="PTHR46401:SF2">
    <property type="entry name" value="GLYCOSYLTRANSFERASE WBBK-RELATED"/>
    <property type="match status" value="1"/>
</dbReference>
<comment type="caution">
    <text evidence="4">The sequence shown here is derived from an EMBL/GenBank/DDBJ whole genome shotgun (WGS) entry which is preliminary data.</text>
</comment>
<evidence type="ECO:0000313" key="5">
    <source>
        <dbReference type="Proteomes" id="UP000007995"/>
    </source>
</evidence>
<evidence type="ECO:0000256" key="1">
    <source>
        <dbReference type="ARBA" id="ARBA00022679"/>
    </source>
</evidence>
<dbReference type="EMBL" id="AGXW01000002">
    <property type="protein sequence ID" value="EKJ91711.1"/>
    <property type="molecule type" value="Genomic_DNA"/>
</dbReference>
<dbReference type="SUPFAM" id="SSF53756">
    <property type="entry name" value="UDP-Glycosyltransferase/glycogen phosphorylase"/>
    <property type="match status" value="1"/>
</dbReference>
<dbReference type="GO" id="GO:0009103">
    <property type="term" value="P:lipopolysaccharide biosynthetic process"/>
    <property type="evidence" value="ECO:0007669"/>
    <property type="project" value="TreeGrafter"/>
</dbReference>
<dbReference type="GO" id="GO:0016757">
    <property type="term" value="F:glycosyltransferase activity"/>
    <property type="evidence" value="ECO:0007669"/>
    <property type="project" value="InterPro"/>
</dbReference>
<keyword evidence="1" id="KW-0808">Transferase</keyword>